<evidence type="ECO:0000313" key="3">
    <source>
        <dbReference type="Proteomes" id="UP000092389"/>
    </source>
</evidence>
<sequence length="190" mass="20616">MTLAPDRRPAPPPHRPGPEQRQRGNGPSGGPSGGPSAGPSGPFQDPEQPVEFWPTAAIRSALQGGDIATWKRIAGALKRDPYGRTARQVEEVLEGTRPYGIAKALWEVLERARTHLEANERAEVARHVRLLIDRSGLAPQEFASRIGVSAEELDGYLDGSTSPTAALMIRIRRLSDRFVKVKSARSAEAN</sequence>
<organism evidence="2 3">
    <name type="scientific">Mycobacterium mantenii</name>
    <dbReference type="NCBI Taxonomy" id="560555"/>
    <lineage>
        <taxon>Bacteria</taxon>
        <taxon>Bacillati</taxon>
        <taxon>Actinomycetota</taxon>
        <taxon>Actinomycetes</taxon>
        <taxon>Mycobacteriales</taxon>
        <taxon>Mycobacteriaceae</taxon>
        <taxon>Mycobacterium</taxon>
        <taxon>Mycobacterium avium complex (MAC)</taxon>
    </lineage>
</organism>
<name>A0A1A2TT90_MYCNT</name>
<reference evidence="2 3" key="1">
    <citation type="submission" date="2016-06" db="EMBL/GenBank/DDBJ databases">
        <authorList>
            <person name="Kjaerup R.B."/>
            <person name="Dalgaard T.S."/>
            <person name="Juul-Madsen H.R."/>
        </authorList>
    </citation>
    <scope>NUCLEOTIDE SEQUENCE [LARGE SCALE GENOMIC DNA]</scope>
    <source>
        <strain evidence="2 3">E152</strain>
    </source>
</reference>
<evidence type="ECO:0000256" key="1">
    <source>
        <dbReference type="SAM" id="MobiDB-lite"/>
    </source>
</evidence>
<dbReference type="AlphaFoldDB" id="A0A1A2TT90"/>
<proteinExistence type="predicted"/>
<dbReference type="RefSeq" id="WP_067835085.1">
    <property type="nucleotide sequence ID" value="NZ_LZJP01000069.1"/>
</dbReference>
<accession>A0A1A2TT90</accession>
<dbReference type="OrthoDB" id="4409301at2"/>
<evidence type="ECO:0000313" key="2">
    <source>
        <dbReference type="EMBL" id="OBH79615.1"/>
    </source>
</evidence>
<dbReference type="Proteomes" id="UP000092389">
    <property type="component" value="Unassembled WGS sequence"/>
</dbReference>
<gene>
    <name evidence="2" type="ORF">A5683_15850</name>
</gene>
<dbReference type="EMBL" id="LZJU01000039">
    <property type="protein sequence ID" value="OBH79615.1"/>
    <property type="molecule type" value="Genomic_DNA"/>
</dbReference>
<comment type="caution">
    <text evidence="2">The sequence shown here is derived from an EMBL/GenBank/DDBJ whole genome shotgun (WGS) entry which is preliminary data.</text>
</comment>
<feature type="compositionally biased region" description="Gly residues" evidence="1">
    <location>
        <begin position="26"/>
        <end position="36"/>
    </location>
</feature>
<protein>
    <submittedName>
        <fullName evidence="2">Uncharacterized protein</fullName>
    </submittedName>
</protein>
<accession>A0A1A2TAX9</accession>
<feature type="region of interest" description="Disordered" evidence="1">
    <location>
        <begin position="1"/>
        <end position="48"/>
    </location>
</feature>